<dbReference type="RefSeq" id="WP_134751090.1">
    <property type="nucleotide sequence ID" value="NZ_MYFO02000006.1"/>
</dbReference>
<proteinExistence type="predicted"/>
<dbReference type="OrthoDB" id="2624539at2"/>
<dbReference type="EMBL" id="MYFO01000006">
    <property type="protein sequence ID" value="TFE89810.1"/>
    <property type="molecule type" value="Genomic_DNA"/>
</dbReference>
<dbReference type="Proteomes" id="UP000298246">
    <property type="component" value="Unassembled WGS sequence"/>
</dbReference>
<organism evidence="1 2">
    <name type="scientific">Paenibacillus athensensis</name>
    <dbReference type="NCBI Taxonomy" id="1967502"/>
    <lineage>
        <taxon>Bacteria</taxon>
        <taxon>Bacillati</taxon>
        <taxon>Bacillota</taxon>
        <taxon>Bacilli</taxon>
        <taxon>Bacillales</taxon>
        <taxon>Paenibacillaceae</taxon>
        <taxon>Paenibacillus</taxon>
    </lineage>
</organism>
<name>A0A4Y8Q6E1_9BACL</name>
<sequence>MTARALPVFPAILKAKLHHTLPQSIISDRDAYEPWFQSNYIQLYCPRGDRGSFHVNFYEYFVWVHPIPAVMAQHLRRETVGIMSSNPIDFIVASIDRGFYFYTYVDEFYLPLFLYQKFHFVHDLLIYGYDLEIRQFDVVGKTEANQFGTAKISFEQFLESYDESHITADYQRDIFLLSERQSEHRHYRFDPVLVRELLTDYIESRNTSERLRMYSNPLDWHFGIDVFNRYIADMELAKETGEIISYLPVHTLFEHKACMTSRFEYMSRNGFADAARLEPLTDKYRRHVLHGANVLRSMILKRHTAKTDPTVDQLIAKIHGIVAAEREILPEVLEVLKP</sequence>
<dbReference type="AlphaFoldDB" id="A0A4Y8Q6E1"/>
<keyword evidence="2" id="KW-1185">Reference proteome</keyword>
<comment type="caution">
    <text evidence="1">The sequence shown here is derived from an EMBL/GenBank/DDBJ whole genome shotgun (WGS) entry which is preliminary data.</text>
</comment>
<reference evidence="1 2" key="1">
    <citation type="submission" date="2017-03" db="EMBL/GenBank/DDBJ databases">
        <title>Isolation of Levoglucosan Utilizing Bacteria.</title>
        <authorList>
            <person name="Arya A.S."/>
        </authorList>
    </citation>
    <scope>NUCLEOTIDE SEQUENCE [LARGE SCALE GENOMIC DNA]</scope>
    <source>
        <strain evidence="1 2">MEC069</strain>
    </source>
</reference>
<evidence type="ECO:0000313" key="2">
    <source>
        <dbReference type="Proteomes" id="UP000298246"/>
    </source>
</evidence>
<evidence type="ECO:0000313" key="1">
    <source>
        <dbReference type="EMBL" id="TFE89810.1"/>
    </source>
</evidence>
<gene>
    <name evidence="1" type="ORF">B5M42_06895</name>
</gene>
<accession>A0A4Y8Q6E1</accession>
<protein>
    <recommendedName>
        <fullName evidence="3">Butirosin biosynthesis protein H N-terminal domain-containing protein</fullName>
    </recommendedName>
</protein>
<evidence type="ECO:0008006" key="3">
    <source>
        <dbReference type="Google" id="ProtNLM"/>
    </source>
</evidence>